<sequence>MKKRLNVGLVGLGCVGSAVAKILQENQEIIKDRAGVEIKIKKAVVRDVKKHKGYAFEISDDLESLIEDKEIDIIVELMGGVEAPYLLAKKTLAKQKAFVTANKAMLAYHRYELEQTAKNTPIGFEASVCGGIP</sequence>
<dbReference type="GO" id="GO:0004412">
    <property type="term" value="F:homoserine dehydrogenase activity"/>
    <property type="evidence" value="ECO:0007669"/>
    <property type="project" value="TreeGrafter"/>
</dbReference>
<evidence type="ECO:0000313" key="3">
    <source>
        <dbReference type="Proteomes" id="UP000289022"/>
    </source>
</evidence>
<dbReference type="PANTHER" id="PTHR43331">
    <property type="entry name" value="HOMOSERINE DEHYDROGENASE"/>
    <property type="match status" value="1"/>
</dbReference>
<proteinExistence type="predicted"/>
<dbReference type="AlphaFoldDB" id="A0A438XVG5"/>
<dbReference type="EMBL" id="RJGP01000071">
    <property type="protein sequence ID" value="RVZ41937.1"/>
    <property type="molecule type" value="Genomic_DNA"/>
</dbReference>
<name>A0A438XVG5_HELPX</name>
<dbReference type="Pfam" id="PF03447">
    <property type="entry name" value="NAD_binding_3"/>
    <property type="match status" value="1"/>
</dbReference>
<dbReference type="InterPro" id="IPR036291">
    <property type="entry name" value="NAD(P)-bd_dom_sf"/>
</dbReference>
<evidence type="ECO:0000313" key="2">
    <source>
        <dbReference type="EMBL" id="RVZ41937.1"/>
    </source>
</evidence>
<dbReference type="SUPFAM" id="SSF51735">
    <property type="entry name" value="NAD(P)-binding Rossmann-fold domains"/>
    <property type="match status" value="1"/>
</dbReference>
<dbReference type="GO" id="GO:0050661">
    <property type="term" value="F:NADP binding"/>
    <property type="evidence" value="ECO:0007669"/>
    <property type="project" value="InterPro"/>
</dbReference>
<dbReference type="Gene3D" id="3.40.50.720">
    <property type="entry name" value="NAD(P)-binding Rossmann-like Domain"/>
    <property type="match status" value="1"/>
</dbReference>
<gene>
    <name evidence="2" type="ORF">EC518_02685</name>
</gene>
<protein>
    <submittedName>
        <fullName evidence="2">Homoserine dehydrogenase</fullName>
    </submittedName>
</protein>
<reference evidence="2 3" key="1">
    <citation type="submission" date="2018-11" db="EMBL/GenBank/DDBJ databases">
        <title>Genetic determinants and prediction of antibiotic resistance phenotypes in Helicobacter pylori.</title>
        <authorList>
            <person name="Wagner K."/>
        </authorList>
    </citation>
    <scope>NUCLEOTIDE SEQUENCE [LARGE SCALE GENOMIC DNA]</scope>
    <source>
        <strain evidence="2 3">ZH70</strain>
    </source>
</reference>
<evidence type="ECO:0000259" key="1">
    <source>
        <dbReference type="Pfam" id="PF03447"/>
    </source>
</evidence>
<feature type="non-terminal residue" evidence="2">
    <location>
        <position position="133"/>
    </location>
</feature>
<feature type="domain" description="Aspartate/homoserine dehydrogenase NAD-binding" evidence="1">
    <location>
        <begin position="11"/>
        <end position="119"/>
    </location>
</feature>
<dbReference type="InterPro" id="IPR005106">
    <property type="entry name" value="Asp/hSer_DH_NAD-bd"/>
</dbReference>
<accession>A0A438XVG5</accession>
<dbReference type="GO" id="GO:0009088">
    <property type="term" value="P:threonine biosynthetic process"/>
    <property type="evidence" value="ECO:0007669"/>
    <property type="project" value="TreeGrafter"/>
</dbReference>
<organism evidence="2 3">
    <name type="scientific">Helicobacter pylori</name>
    <name type="common">Campylobacter pylori</name>
    <dbReference type="NCBI Taxonomy" id="210"/>
    <lineage>
        <taxon>Bacteria</taxon>
        <taxon>Pseudomonadati</taxon>
        <taxon>Campylobacterota</taxon>
        <taxon>Epsilonproteobacteria</taxon>
        <taxon>Campylobacterales</taxon>
        <taxon>Helicobacteraceae</taxon>
        <taxon>Helicobacter</taxon>
    </lineage>
</organism>
<comment type="caution">
    <text evidence="2">The sequence shown here is derived from an EMBL/GenBank/DDBJ whole genome shotgun (WGS) entry which is preliminary data.</text>
</comment>
<dbReference type="Proteomes" id="UP000289022">
    <property type="component" value="Unassembled WGS sequence"/>
</dbReference>
<dbReference type="PANTHER" id="PTHR43331:SF1">
    <property type="entry name" value="HOMOSERINE DEHYDROGENASE"/>
    <property type="match status" value="1"/>
</dbReference>